<dbReference type="Gene3D" id="2.60.120.330">
    <property type="entry name" value="B-lactam Antibiotic, Isopenicillin N Synthase, Chain"/>
    <property type="match status" value="1"/>
</dbReference>
<dbReference type="GO" id="GO:0009693">
    <property type="term" value="P:ethylene biosynthetic process"/>
    <property type="evidence" value="ECO:0007669"/>
    <property type="project" value="UniProtKB-KW"/>
</dbReference>
<dbReference type="Pfam" id="PF03171">
    <property type="entry name" value="2OG-FeII_Oxy"/>
    <property type="match status" value="1"/>
</dbReference>
<evidence type="ECO:0000256" key="7">
    <source>
        <dbReference type="ARBA" id="ARBA00031282"/>
    </source>
</evidence>
<dbReference type="SUPFAM" id="SSF51197">
    <property type="entry name" value="Clavaminate synthase-like"/>
    <property type="match status" value="1"/>
</dbReference>
<keyword evidence="10" id="KW-0479">Metal-binding</keyword>
<dbReference type="InterPro" id="IPR044861">
    <property type="entry name" value="IPNS-like_FE2OG_OXY"/>
</dbReference>
<sequence length="328" mass="36207">MNTRIPVIDIGPFDGGEGDRRQVTQAVERACRDLGFLVVVGHGVPLQLIDRGHAAARAFFDLELETKRRYEPAPGTFLGYRGIGSEGLSYSRDDEAPVDLKESFTIGRTDTSDDPYFTSPQGRMWFQPNVWPAEVAALRELWPALYRALDGVSVRLMRIFAAALGLPLHFFDDKIDKSVSALRALNYPELTRAPLPGQLRAGTHTDYGSLTLVSMQDAPGGLEVHRGGDEWEAVTAPPSAFVVNLGDLMEQWTNDTWRSTLHRVAAPPPDATGTRRQSLVFFHQPNYDAEIVPLPACCSPDRPPRYARTTSGEHFIMKLTKAGTVTSS</sequence>
<keyword evidence="5" id="KW-0266">Ethylene biosynthesis</keyword>
<dbReference type="PROSITE" id="PS51471">
    <property type="entry name" value="FE2OG_OXY"/>
    <property type="match status" value="1"/>
</dbReference>
<comment type="similarity">
    <text evidence="10">Belongs to the iron/ascorbate-dependent oxidoreductase family.</text>
</comment>
<evidence type="ECO:0000256" key="9">
    <source>
        <dbReference type="ARBA" id="ARBA00049359"/>
    </source>
</evidence>
<comment type="caution">
    <text evidence="12">The sequence shown here is derived from an EMBL/GenBank/DDBJ whole genome shotgun (WGS) entry which is preliminary data.</text>
</comment>
<evidence type="ECO:0000313" key="12">
    <source>
        <dbReference type="EMBL" id="KYF80446.1"/>
    </source>
</evidence>
<reference evidence="12 13" key="1">
    <citation type="submission" date="2014-02" db="EMBL/GenBank/DDBJ databases">
        <title>The small core and large imbalanced accessory genome model reveals a collaborative survival strategy of Sorangium cellulosum strains in nature.</title>
        <authorList>
            <person name="Han K."/>
            <person name="Peng R."/>
            <person name="Blom J."/>
            <person name="Li Y.-Z."/>
        </authorList>
    </citation>
    <scope>NUCLEOTIDE SEQUENCE [LARGE SCALE GENOMIC DNA]</scope>
    <source>
        <strain evidence="12 13">So0011-07</strain>
    </source>
</reference>
<evidence type="ECO:0000256" key="10">
    <source>
        <dbReference type="RuleBase" id="RU003682"/>
    </source>
</evidence>
<dbReference type="InterPro" id="IPR027443">
    <property type="entry name" value="IPNS-like_sf"/>
</dbReference>
<dbReference type="PANTHER" id="PTHR47990">
    <property type="entry name" value="2-OXOGLUTARATE (2OG) AND FE(II)-DEPENDENT OXYGENASE SUPERFAMILY PROTEIN-RELATED"/>
    <property type="match status" value="1"/>
</dbReference>
<organism evidence="12 13">
    <name type="scientific">Sorangium cellulosum</name>
    <name type="common">Polyangium cellulosum</name>
    <dbReference type="NCBI Taxonomy" id="56"/>
    <lineage>
        <taxon>Bacteria</taxon>
        <taxon>Pseudomonadati</taxon>
        <taxon>Myxococcota</taxon>
        <taxon>Polyangia</taxon>
        <taxon>Polyangiales</taxon>
        <taxon>Polyangiaceae</taxon>
        <taxon>Sorangium</taxon>
    </lineage>
</organism>
<comment type="catalytic activity">
    <reaction evidence="9">
        <text>L-arginine + 2-oxoglutarate + O2 = guanidine + L-glutamate 5-semialdehyde + succinate + CO2</text>
        <dbReference type="Rhea" id="RHEA:31535"/>
        <dbReference type="ChEBI" id="CHEBI:15379"/>
        <dbReference type="ChEBI" id="CHEBI:16526"/>
        <dbReference type="ChEBI" id="CHEBI:16810"/>
        <dbReference type="ChEBI" id="CHEBI:30031"/>
        <dbReference type="ChEBI" id="CHEBI:30087"/>
        <dbReference type="ChEBI" id="CHEBI:32682"/>
        <dbReference type="ChEBI" id="CHEBI:58066"/>
        <dbReference type="EC" id="1.14.20.7"/>
    </reaction>
</comment>
<evidence type="ECO:0000256" key="4">
    <source>
        <dbReference type="ARBA" id="ARBA00019045"/>
    </source>
</evidence>
<accession>A0A150RKH2</accession>
<gene>
    <name evidence="12" type="ORF">BE17_21310</name>
</gene>
<evidence type="ECO:0000313" key="13">
    <source>
        <dbReference type="Proteomes" id="UP000075635"/>
    </source>
</evidence>
<dbReference type="InterPro" id="IPR026992">
    <property type="entry name" value="DIOX_N"/>
</dbReference>
<evidence type="ECO:0000256" key="6">
    <source>
        <dbReference type="ARBA" id="ARBA00031011"/>
    </source>
</evidence>
<evidence type="ECO:0000256" key="8">
    <source>
        <dbReference type="ARBA" id="ARBA00047725"/>
    </source>
</evidence>
<proteinExistence type="inferred from homology"/>
<dbReference type="Pfam" id="PF14226">
    <property type="entry name" value="DIOX_N"/>
    <property type="match status" value="1"/>
</dbReference>
<comment type="catalytic activity">
    <reaction evidence="8">
        <text>2-oxoglutarate + O2 + 2 H(+) = ethene + 3 CO2 + H2O</text>
        <dbReference type="Rhea" id="RHEA:31523"/>
        <dbReference type="ChEBI" id="CHEBI:15377"/>
        <dbReference type="ChEBI" id="CHEBI:15378"/>
        <dbReference type="ChEBI" id="CHEBI:15379"/>
        <dbReference type="ChEBI" id="CHEBI:16526"/>
        <dbReference type="ChEBI" id="CHEBI:16810"/>
        <dbReference type="ChEBI" id="CHEBI:18153"/>
        <dbReference type="EC" id="1.13.12.19"/>
    </reaction>
</comment>
<dbReference type="InterPro" id="IPR005123">
    <property type="entry name" value="Oxoglu/Fe-dep_dioxygenase_dom"/>
</dbReference>
<dbReference type="InterPro" id="IPR050231">
    <property type="entry name" value="Iron_ascorbate_oxido_reductase"/>
</dbReference>
<dbReference type="EMBL" id="JEMB01002535">
    <property type="protein sequence ID" value="KYF80446.1"/>
    <property type="molecule type" value="Genomic_DNA"/>
</dbReference>
<comment type="pathway">
    <text evidence="1">Alkene biosynthesis; ethylene biosynthesis via 2-oxoglutarate.</text>
</comment>
<evidence type="ECO:0000256" key="3">
    <source>
        <dbReference type="ARBA" id="ARBA00012531"/>
    </source>
</evidence>
<evidence type="ECO:0000259" key="11">
    <source>
        <dbReference type="PROSITE" id="PS51471"/>
    </source>
</evidence>
<protein>
    <recommendedName>
        <fullName evidence="4">2-oxoglutarate-dependent ethylene/succinate-forming enzyme</fullName>
        <ecNumber evidence="3">1.13.12.19</ecNumber>
        <ecNumber evidence="2">1.14.20.7</ecNumber>
    </recommendedName>
    <alternativeName>
        <fullName evidence="6">2-oxoglutarate dioxygenase (ethylene-forming)</fullName>
    </alternativeName>
    <alternativeName>
        <fullName evidence="7">2-oxoglutarate/L-arginine monooxygenase/decarboxylase (succinate-forming)</fullName>
    </alternativeName>
</protein>
<evidence type="ECO:0000256" key="1">
    <source>
        <dbReference type="ARBA" id="ARBA00004767"/>
    </source>
</evidence>
<dbReference type="EC" id="1.13.12.19" evidence="3"/>
<dbReference type="EC" id="1.14.20.7" evidence="2"/>
<evidence type="ECO:0000256" key="5">
    <source>
        <dbReference type="ARBA" id="ARBA00022666"/>
    </source>
</evidence>
<dbReference type="PRINTS" id="PR00682">
    <property type="entry name" value="IPNSYNTHASE"/>
</dbReference>
<name>A0A150RKH2_SORCE</name>
<keyword evidence="10" id="KW-0560">Oxidoreductase</keyword>
<dbReference type="GO" id="GO:0046872">
    <property type="term" value="F:metal ion binding"/>
    <property type="evidence" value="ECO:0007669"/>
    <property type="project" value="UniProtKB-KW"/>
</dbReference>
<dbReference type="Proteomes" id="UP000075635">
    <property type="component" value="Unassembled WGS sequence"/>
</dbReference>
<keyword evidence="10" id="KW-0408">Iron</keyword>
<dbReference type="AlphaFoldDB" id="A0A150RKH2"/>
<feature type="domain" description="Fe2OG dioxygenase" evidence="11">
    <location>
        <begin position="177"/>
        <end position="285"/>
    </location>
</feature>
<evidence type="ECO:0000256" key="2">
    <source>
        <dbReference type="ARBA" id="ARBA00012293"/>
    </source>
</evidence>
<dbReference type="GO" id="GO:0102276">
    <property type="term" value="F:2-oxoglutarate oxygenase/decarboxylase (ethylene-forming) activity"/>
    <property type="evidence" value="ECO:0007669"/>
    <property type="project" value="UniProtKB-EC"/>
</dbReference>